<dbReference type="AlphaFoldDB" id="A0A4R9HAX9"/>
<dbReference type="EMBL" id="RQEY01000005">
    <property type="protein sequence ID" value="TGK43542.1"/>
    <property type="molecule type" value="Genomic_DNA"/>
</dbReference>
<dbReference type="RefSeq" id="WP_135772641.1">
    <property type="nucleotide sequence ID" value="NZ_RQEY01000005.1"/>
</dbReference>
<organism evidence="2 3">
    <name type="scientific">Leptospira andrefontaineae</name>
    <dbReference type="NCBI Taxonomy" id="2484976"/>
    <lineage>
        <taxon>Bacteria</taxon>
        <taxon>Pseudomonadati</taxon>
        <taxon>Spirochaetota</taxon>
        <taxon>Spirochaetia</taxon>
        <taxon>Leptospirales</taxon>
        <taxon>Leptospiraceae</taxon>
        <taxon>Leptospira</taxon>
    </lineage>
</organism>
<evidence type="ECO:0000313" key="3">
    <source>
        <dbReference type="Proteomes" id="UP000298097"/>
    </source>
</evidence>
<gene>
    <name evidence="2" type="ORF">EHO65_02565</name>
</gene>
<protein>
    <recommendedName>
        <fullName evidence="4">Lipoprotein</fullName>
    </recommendedName>
</protein>
<evidence type="ECO:0000313" key="2">
    <source>
        <dbReference type="EMBL" id="TGK43542.1"/>
    </source>
</evidence>
<dbReference type="OrthoDB" id="346177at2"/>
<name>A0A4R9HAX9_9LEPT</name>
<reference evidence="2" key="1">
    <citation type="journal article" date="2019" name="PLoS Negl. Trop. Dis.">
        <title>Revisiting the worldwide diversity of Leptospira species in the environment.</title>
        <authorList>
            <person name="Vincent A.T."/>
            <person name="Schiettekatte O."/>
            <person name="Bourhy P."/>
            <person name="Veyrier F.J."/>
            <person name="Picardeau M."/>
        </authorList>
    </citation>
    <scope>NUCLEOTIDE SEQUENCE [LARGE SCALE GENOMIC DNA]</scope>
    <source>
        <strain evidence="2">201800301</strain>
    </source>
</reference>
<evidence type="ECO:0000256" key="1">
    <source>
        <dbReference type="SAM" id="MobiDB-lite"/>
    </source>
</evidence>
<dbReference type="Proteomes" id="UP000298097">
    <property type="component" value="Unassembled WGS sequence"/>
</dbReference>
<dbReference type="PROSITE" id="PS51257">
    <property type="entry name" value="PROKAR_LIPOPROTEIN"/>
    <property type="match status" value="1"/>
</dbReference>
<keyword evidence="3" id="KW-1185">Reference proteome</keyword>
<comment type="caution">
    <text evidence="2">The sequence shown here is derived from an EMBL/GenBank/DDBJ whole genome shotgun (WGS) entry which is preliminary data.</text>
</comment>
<evidence type="ECO:0008006" key="4">
    <source>
        <dbReference type="Google" id="ProtNLM"/>
    </source>
</evidence>
<feature type="region of interest" description="Disordered" evidence="1">
    <location>
        <begin position="153"/>
        <end position="175"/>
    </location>
</feature>
<sequence length="175" mass="19993">MRKIIYCVLLLTLLASCKECGKEKEPEVSFDIEGVYGVYNANMAGQVFTAESPASYDAVCIEIQKPDTLIVRFLDLTKITDVSLQWSKVEEGKYKINTKGQNAYFYDYIIRKHAPELTLMLSYKVNKPDRKDTENYTTMTKLFNHPTLDSCADSMREELQRPSDPGPENNWGQGK</sequence>
<accession>A0A4R9HAX9</accession>
<proteinExistence type="predicted"/>